<evidence type="ECO:0000256" key="12">
    <source>
        <dbReference type="SAM" id="Phobius"/>
    </source>
</evidence>
<feature type="domain" description="Cytochrome b561 bacterial/Ni-hydrogenase" evidence="13">
    <location>
        <begin position="9"/>
        <end position="179"/>
    </location>
</feature>
<comment type="subcellular location">
    <subcellularLocation>
        <location evidence="1">Cell membrane</location>
        <topology evidence="1">Multi-pass membrane protein</topology>
    </subcellularLocation>
</comment>
<accession>A0A5B8RAN0</accession>
<evidence type="ECO:0000256" key="2">
    <source>
        <dbReference type="ARBA" id="ARBA00022448"/>
    </source>
</evidence>
<dbReference type="GO" id="GO:0005886">
    <property type="term" value="C:plasma membrane"/>
    <property type="evidence" value="ECO:0007669"/>
    <property type="project" value="UniProtKB-SubCell"/>
</dbReference>
<dbReference type="Pfam" id="PF01292">
    <property type="entry name" value="Ni_hydr_CYTB"/>
    <property type="match status" value="1"/>
</dbReference>
<evidence type="ECO:0000256" key="10">
    <source>
        <dbReference type="ARBA" id="ARBA00023136"/>
    </source>
</evidence>
<dbReference type="PANTHER" id="PTHR30529:SF1">
    <property type="entry name" value="CYTOCHROME B561 HOMOLOG 2"/>
    <property type="match status" value="1"/>
</dbReference>
<dbReference type="PANTHER" id="PTHR30529">
    <property type="entry name" value="CYTOCHROME B561"/>
    <property type="match status" value="1"/>
</dbReference>
<dbReference type="InterPro" id="IPR052168">
    <property type="entry name" value="Cytochrome_b561_oxidase"/>
</dbReference>
<evidence type="ECO:0000256" key="4">
    <source>
        <dbReference type="ARBA" id="ARBA00022617"/>
    </source>
</evidence>
<name>A0A5B8RAN0_9ZZZZ</name>
<dbReference type="EMBL" id="MN079093">
    <property type="protein sequence ID" value="QEA04998.1"/>
    <property type="molecule type" value="Genomic_DNA"/>
</dbReference>
<gene>
    <name evidence="14" type="primary">yceJ_1</name>
    <name evidence="14" type="ORF">KBTEX_01317</name>
</gene>
<keyword evidence="10 12" id="KW-0472">Membrane</keyword>
<evidence type="ECO:0000256" key="9">
    <source>
        <dbReference type="ARBA" id="ARBA00023004"/>
    </source>
</evidence>
<feature type="transmembrane region" description="Helical" evidence="12">
    <location>
        <begin position="7"/>
        <end position="30"/>
    </location>
</feature>
<dbReference type="Gene3D" id="1.20.950.20">
    <property type="entry name" value="Transmembrane di-heme cytochromes, Chain C"/>
    <property type="match status" value="1"/>
</dbReference>
<dbReference type="GO" id="GO:0022904">
    <property type="term" value="P:respiratory electron transport chain"/>
    <property type="evidence" value="ECO:0007669"/>
    <property type="project" value="InterPro"/>
</dbReference>
<reference evidence="14" key="1">
    <citation type="submission" date="2019-06" db="EMBL/GenBank/DDBJ databases">
        <authorList>
            <person name="Murdoch R.W."/>
            <person name="Fathepure B."/>
        </authorList>
    </citation>
    <scope>NUCLEOTIDE SEQUENCE</scope>
</reference>
<keyword evidence="2" id="KW-0813">Transport</keyword>
<evidence type="ECO:0000256" key="7">
    <source>
        <dbReference type="ARBA" id="ARBA00022982"/>
    </source>
</evidence>
<evidence type="ECO:0000313" key="14">
    <source>
        <dbReference type="EMBL" id="QEA04998.1"/>
    </source>
</evidence>
<evidence type="ECO:0000256" key="8">
    <source>
        <dbReference type="ARBA" id="ARBA00022989"/>
    </source>
</evidence>
<organism evidence="14">
    <name type="scientific">uncultured organism</name>
    <dbReference type="NCBI Taxonomy" id="155900"/>
    <lineage>
        <taxon>unclassified sequences</taxon>
        <taxon>environmental samples</taxon>
    </lineage>
</organism>
<sequence length="182" mass="20079">MWRNTTSAYGLVSIVLHWLIAAAILGLFGLGLWMVDLSYYHPWYTTAPDIHRSIGVLVGAAVLARLIWRGLNPRPAFETGMARWERAGALAAHWVMYALMLGVVAAGYLITTAQGDAVSVFGWFEVPALVSGVEQQEELAGAIHYYGAWALVLIATVHALAALKHHFVDRDRTLVRMLRPGR</sequence>
<evidence type="ECO:0000259" key="13">
    <source>
        <dbReference type="Pfam" id="PF01292"/>
    </source>
</evidence>
<feature type="transmembrane region" description="Helical" evidence="12">
    <location>
        <begin position="143"/>
        <end position="163"/>
    </location>
</feature>
<dbReference type="InterPro" id="IPR011577">
    <property type="entry name" value="Cyt_b561_bac/Ni-Hgenase"/>
</dbReference>
<dbReference type="SUPFAM" id="SSF81342">
    <property type="entry name" value="Transmembrane di-heme cytochromes"/>
    <property type="match status" value="1"/>
</dbReference>
<dbReference type="GO" id="GO:0046872">
    <property type="term" value="F:metal ion binding"/>
    <property type="evidence" value="ECO:0007669"/>
    <property type="project" value="UniProtKB-KW"/>
</dbReference>
<evidence type="ECO:0000256" key="6">
    <source>
        <dbReference type="ARBA" id="ARBA00022723"/>
    </source>
</evidence>
<comment type="similarity">
    <text evidence="11">Belongs to the cytochrome b561 family.</text>
</comment>
<proteinExistence type="inferred from homology"/>
<dbReference type="GO" id="GO:0009055">
    <property type="term" value="F:electron transfer activity"/>
    <property type="evidence" value="ECO:0007669"/>
    <property type="project" value="InterPro"/>
</dbReference>
<keyword evidence="4" id="KW-0349">Heme</keyword>
<evidence type="ECO:0000256" key="5">
    <source>
        <dbReference type="ARBA" id="ARBA00022692"/>
    </source>
</evidence>
<evidence type="ECO:0000256" key="11">
    <source>
        <dbReference type="ARBA" id="ARBA00037975"/>
    </source>
</evidence>
<keyword evidence="6" id="KW-0479">Metal-binding</keyword>
<keyword evidence="5 12" id="KW-0812">Transmembrane</keyword>
<keyword evidence="3" id="KW-1003">Cell membrane</keyword>
<keyword evidence="7" id="KW-0249">Electron transport</keyword>
<keyword evidence="8 12" id="KW-1133">Transmembrane helix</keyword>
<dbReference type="GO" id="GO:0020037">
    <property type="term" value="F:heme binding"/>
    <property type="evidence" value="ECO:0007669"/>
    <property type="project" value="TreeGrafter"/>
</dbReference>
<dbReference type="InterPro" id="IPR016174">
    <property type="entry name" value="Di-haem_cyt_TM"/>
</dbReference>
<dbReference type="AlphaFoldDB" id="A0A5B8RAN0"/>
<feature type="transmembrane region" description="Helical" evidence="12">
    <location>
        <begin position="50"/>
        <end position="68"/>
    </location>
</feature>
<keyword evidence="9" id="KW-0408">Iron</keyword>
<feature type="transmembrane region" description="Helical" evidence="12">
    <location>
        <begin position="89"/>
        <end position="110"/>
    </location>
</feature>
<protein>
    <submittedName>
        <fullName evidence="14">Cytochrome b561</fullName>
    </submittedName>
</protein>
<evidence type="ECO:0000256" key="1">
    <source>
        <dbReference type="ARBA" id="ARBA00004651"/>
    </source>
</evidence>
<evidence type="ECO:0000256" key="3">
    <source>
        <dbReference type="ARBA" id="ARBA00022475"/>
    </source>
</evidence>